<sequence length="360" mass="40094">MATPSLDSVDLSENRQSSLYASSTIPCGIALICVALRFWCRWTNRAGLWLDDWLILGATACAVGLSSILLWWIPRGLGRHIQTFGPNATEDLFIGLFVCELTYTGVIVFVKFSILALYWRIFNKTSIRYPITILGIAALMWGIAVFLLTILQCIPTRGFWDKSIDASCDVDSQKFLFAISIPNILIDVAILIMPIPYVIRLNVSKSQKRGVITIFLLGGFVCLASIMRLIAVVNQPNNVDVTWNLVNQAIWAKTEADFAIVSGCLPTLRPIFVALRPKRFGSNPSKSSSYQNSFNKRPSRGIEVSYGISILRSKATDEEDMRSFAAVEHNTDDGMRDHVELQDSGSERGPIGLRYSSIRE</sequence>
<dbReference type="RefSeq" id="XP_045955610.1">
    <property type="nucleotide sequence ID" value="XM_046096549.1"/>
</dbReference>
<dbReference type="PANTHER" id="PTHR33048:SF47">
    <property type="entry name" value="INTEGRAL MEMBRANE PROTEIN-RELATED"/>
    <property type="match status" value="1"/>
</dbReference>
<dbReference type="OrthoDB" id="5417844at2759"/>
<feature type="domain" description="Rhodopsin" evidence="8">
    <location>
        <begin position="36"/>
        <end position="272"/>
    </location>
</feature>
<dbReference type="EMBL" id="JAGPXC010000007">
    <property type="protein sequence ID" value="KAH6649103.1"/>
    <property type="molecule type" value="Genomic_DNA"/>
</dbReference>
<dbReference type="Pfam" id="PF20684">
    <property type="entry name" value="Fung_rhodopsin"/>
    <property type="match status" value="1"/>
</dbReference>
<dbReference type="InterPro" id="IPR049326">
    <property type="entry name" value="Rhodopsin_dom_fungi"/>
</dbReference>
<comment type="subcellular location">
    <subcellularLocation>
        <location evidence="1">Membrane</location>
        <topology evidence="1">Multi-pass membrane protein</topology>
    </subcellularLocation>
</comment>
<name>A0A9P8ZVP9_9PEZI</name>
<keyword evidence="3 7" id="KW-1133">Transmembrane helix</keyword>
<feature type="transmembrane region" description="Helical" evidence="7">
    <location>
        <begin position="52"/>
        <end position="73"/>
    </location>
</feature>
<evidence type="ECO:0000256" key="5">
    <source>
        <dbReference type="ARBA" id="ARBA00038359"/>
    </source>
</evidence>
<dbReference type="AlphaFoldDB" id="A0A9P8ZVP9"/>
<dbReference type="GeneID" id="70125441"/>
<feature type="transmembrane region" description="Helical" evidence="7">
    <location>
        <begin position="131"/>
        <end position="155"/>
    </location>
</feature>
<evidence type="ECO:0000313" key="10">
    <source>
        <dbReference type="Proteomes" id="UP000758603"/>
    </source>
</evidence>
<feature type="transmembrane region" description="Helical" evidence="7">
    <location>
        <begin position="93"/>
        <end position="119"/>
    </location>
</feature>
<organism evidence="9 10">
    <name type="scientific">Truncatella angustata</name>
    <dbReference type="NCBI Taxonomy" id="152316"/>
    <lineage>
        <taxon>Eukaryota</taxon>
        <taxon>Fungi</taxon>
        <taxon>Dikarya</taxon>
        <taxon>Ascomycota</taxon>
        <taxon>Pezizomycotina</taxon>
        <taxon>Sordariomycetes</taxon>
        <taxon>Xylariomycetidae</taxon>
        <taxon>Amphisphaeriales</taxon>
        <taxon>Sporocadaceae</taxon>
        <taxon>Truncatella</taxon>
    </lineage>
</organism>
<evidence type="ECO:0000256" key="6">
    <source>
        <dbReference type="SAM" id="MobiDB-lite"/>
    </source>
</evidence>
<dbReference type="GO" id="GO:0016020">
    <property type="term" value="C:membrane"/>
    <property type="evidence" value="ECO:0007669"/>
    <property type="project" value="UniProtKB-SubCell"/>
</dbReference>
<feature type="compositionally biased region" description="Basic and acidic residues" evidence="6">
    <location>
        <begin position="329"/>
        <end position="341"/>
    </location>
</feature>
<evidence type="ECO:0000256" key="3">
    <source>
        <dbReference type="ARBA" id="ARBA00022989"/>
    </source>
</evidence>
<proteinExistence type="inferred from homology"/>
<feature type="transmembrane region" description="Helical" evidence="7">
    <location>
        <begin position="20"/>
        <end position="40"/>
    </location>
</feature>
<reference evidence="9" key="1">
    <citation type="journal article" date="2021" name="Nat. Commun.">
        <title>Genetic determinants of endophytism in the Arabidopsis root mycobiome.</title>
        <authorList>
            <person name="Mesny F."/>
            <person name="Miyauchi S."/>
            <person name="Thiergart T."/>
            <person name="Pickel B."/>
            <person name="Atanasova L."/>
            <person name="Karlsson M."/>
            <person name="Huettel B."/>
            <person name="Barry K.W."/>
            <person name="Haridas S."/>
            <person name="Chen C."/>
            <person name="Bauer D."/>
            <person name="Andreopoulos W."/>
            <person name="Pangilinan J."/>
            <person name="LaButti K."/>
            <person name="Riley R."/>
            <person name="Lipzen A."/>
            <person name="Clum A."/>
            <person name="Drula E."/>
            <person name="Henrissat B."/>
            <person name="Kohler A."/>
            <person name="Grigoriev I.V."/>
            <person name="Martin F.M."/>
            <person name="Hacquard S."/>
        </authorList>
    </citation>
    <scope>NUCLEOTIDE SEQUENCE</scope>
    <source>
        <strain evidence="9">MPI-SDFR-AT-0073</strain>
    </source>
</reference>
<gene>
    <name evidence="9" type="ORF">BKA67DRAFT_381382</name>
</gene>
<feature type="transmembrane region" description="Helical" evidence="7">
    <location>
        <begin position="211"/>
        <end position="231"/>
    </location>
</feature>
<comment type="caution">
    <text evidence="9">The sequence shown here is derived from an EMBL/GenBank/DDBJ whole genome shotgun (WGS) entry which is preliminary data.</text>
</comment>
<keyword evidence="10" id="KW-1185">Reference proteome</keyword>
<evidence type="ECO:0000259" key="8">
    <source>
        <dbReference type="Pfam" id="PF20684"/>
    </source>
</evidence>
<protein>
    <submittedName>
        <fullName evidence="9">Integral membrane protein</fullName>
    </submittedName>
</protein>
<comment type="similarity">
    <text evidence="5">Belongs to the SAT4 family.</text>
</comment>
<feature type="region of interest" description="Disordered" evidence="6">
    <location>
        <begin position="327"/>
        <end position="360"/>
    </location>
</feature>
<keyword evidence="2 7" id="KW-0812">Transmembrane</keyword>
<dbReference type="Proteomes" id="UP000758603">
    <property type="component" value="Unassembled WGS sequence"/>
</dbReference>
<accession>A0A9P8ZVP9</accession>
<evidence type="ECO:0000256" key="2">
    <source>
        <dbReference type="ARBA" id="ARBA00022692"/>
    </source>
</evidence>
<evidence type="ECO:0000313" key="9">
    <source>
        <dbReference type="EMBL" id="KAH6649103.1"/>
    </source>
</evidence>
<evidence type="ECO:0000256" key="4">
    <source>
        <dbReference type="ARBA" id="ARBA00023136"/>
    </source>
</evidence>
<keyword evidence="4 7" id="KW-0472">Membrane</keyword>
<feature type="transmembrane region" description="Helical" evidence="7">
    <location>
        <begin position="175"/>
        <end position="199"/>
    </location>
</feature>
<evidence type="ECO:0000256" key="1">
    <source>
        <dbReference type="ARBA" id="ARBA00004141"/>
    </source>
</evidence>
<evidence type="ECO:0000256" key="7">
    <source>
        <dbReference type="SAM" id="Phobius"/>
    </source>
</evidence>
<dbReference type="PANTHER" id="PTHR33048">
    <property type="entry name" value="PTH11-LIKE INTEGRAL MEMBRANE PROTEIN (AFU_ORTHOLOGUE AFUA_5G11245)"/>
    <property type="match status" value="1"/>
</dbReference>
<dbReference type="InterPro" id="IPR052337">
    <property type="entry name" value="SAT4-like"/>
</dbReference>